<name>A0A381E9I6_9GAMM</name>
<dbReference type="GO" id="GO:0003676">
    <property type="term" value="F:nucleic acid binding"/>
    <property type="evidence" value="ECO:0007669"/>
    <property type="project" value="InterPro"/>
</dbReference>
<dbReference type="AlphaFoldDB" id="A0A381E9I6"/>
<keyword evidence="10" id="KW-1185">Reference proteome</keyword>
<evidence type="ECO:0000259" key="8">
    <source>
        <dbReference type="Pfam" id="PF13742"/>
    </source>
</evidence>
<dbReference type="EC" id="3.1.11.6" evidence="5"/>
<dbReference type="GO" id="GO:0006308">
    <property type="term" value="P:DNA catabolic process"/>
    <property type="evidence" value="ECO:0007669"/>
    <property type="project" value="UniProtKB-UniRule"/>
</dbReference>
<gene>
    <name evidence="5 9" type="primary">xseA</name>
    <name evidence="9" type="ORF">NCTC13294_01544</name>
</gene>
<keyword evidence="1 5" id="KW-0963">Cytoplasm</keyword>
<dbReference type="RefSeq" id="WP_115611795.1">
    <property type="nucleotide sequence ID" value="NZ_UFUW01000001.1"/>
</dbReference>
<accession>A0A381E9I6</accession>
<dbReference type="Pfam" id="PF13742">
    <property type="entry name" value="tRNA_anti_2"/>
    <property type="match status" value="1"/>
</dbReference>
<dbReference type="InterPro" id="IPR020579">
    <property type="entry name" value="Exonuc_VII_lsu_C"/>
</dbReference>
<dbReference type="OrthoDB" id="9802795at2"/>
<feature type="domain" description="OB-fold nucleic acid binding" evidence="8">
    <location>
        <begin position="5"/>
        <end position="101"/>
    </location>
</feature>
<dbReference type="CDD" id="cd04489">
    <property type="entry name" value="ExoVII_LU_OBF"/>
    <property type="match status" value="1"/>
</dbReference>
<dbReference type="Proteomes" id="UP000254572">
    <property type="component" value="Unassembled WGS sequence"/>
</dbReference>
<evidence type="ECO:0000256" key="3">
    <source>
        <dbReference type="ARBA" id="ARBA00022801"/>
    </source>
</evidence>
<comment type="catalytic activity">
    <reaction evidence="5 6">
        <text>Exonucleolytic cleavage in either 5'- to 3'- or 3'- to 5'-direction to yield nucleoside 5'-phosphates.</text>
        <dbReference type="EC" id="3.1.11.6"/>
    </reaction>
</comment>
<evidence type="ECO:0000256" key="4">
    <source>
        <dbReference type="ARBA" id="ARBA00022839"/>
    </source>
</evidence>
<dbReference type="Pfam" id="PF02601">
    <property type="entry name" value="Exonuc_VII_L"/>
    <property type="match status" value="1"/>
</dbReference>
<organism evidence="9 10">
    <name type="scientific">Cardiobacterium valvarum</name>
    <dbReference type="NCBI Taxonomy" id="194702"/>
    <lineage>
        <taxon>Bacteria</taxon>
        <taxon>Pseudomonadati</taxon>
        <taxon>Pseudomonadota</taxon>
        <taxon>Gammaproteobacteria</taxon>
        <taxon>Cardiobacteriales</taxon>
        <taxon>Cardiobacteriaceae</taxon>
        <taxon>Cardiobacterium</taxon>
    </lineage>
</organism>
<keyword evidence="4 5" id="KW-0269">Exonuclease</keyword>
<feature type="domain" description="Exonuclease VII large subunit C-terminal" evidence="7">
    <location>
        <begin position="125"/>
        <end position="340"/>
    </location>
</feature>
<comment type="function">
    <text evidence="5">Bidirectionally degrades single-stranded DNA into large acid-insoluble oligonucleotides, which are then degraded further into small acid-soluble oligonucleotides.</text>
</comment>
<protein>
    <recommendedName>
        <fullName evidence="5">Exodeoxyribonuclease 7 large subunit</fullName>
        <ecNumber evidence="5">3.1.11.6</ecNumber>
    </recommendedName>
    <alternativeName>
        <fullName evidence="5">Exodeoxyribonuclease VII large subunit</fullName>
        <shortName evidence="5">Exonuclease VII large subunit</shortName>
    </alternativeName>
</protein>
<comment type="subunit">
    <text evidence="5">Heterooligomer composed of large and small subunits.</text>
</comment>
<dbReference type="EMBL" id="UFUW01000001">
    <property type="protein sequence ID" value="SUX23525.1"/>
    <property type="molecule type" value="Genomic_DNA"/>
</dbReference>
<dbReference type="InterPro" id="IPR003753">
    <property type="entry name" value="Exonuc_VII_L"/>
</dbReference>
<dbReference type="HAMAP" id="MF_00378">
    <property type="entry name" value="Exonuc_7_L"/>
    <property type="match status" value="1"/>
</dbReference>
<evidence type="ECO:0000256" key="2">
    <source>
        <dbReference type="ARBA" id="ARBA00022722"/>
    </source>
</evidence>
<proteinExistence type="inferred from homology"/>
<keyword evidence="2 5" id="KW-0540">Nuclease</keyword>
<dbReference type="PANTHER" id="PTHR30008:SF0">
    <property type="entry name" value="EXODEOXYRIBONUCLEASE 7 LARGE SUBUNIT"/>
    <property type="match status" value="1"/>
</dbReference>
<evidence type="ECO:0000313" key="9">
    <source>
        <dbReference type="EMBL" id="SUX23525.1"/>
    </source>
</evidence>
<sequence>MSLTYTVSQLNAHVRRLLEGDFRDLWVEGEISNLSRPASGHIYFSLKDSDAQVACALFRGSTFGLRLPARNLTNGIAVRVHGRATLYEPRGGYQLILDQIEAAGIGAMEAELQRRREILTAEGCFLAANKRPIPRHPRQIGIITSLSGAAVHDAITTLRRRNPLVSVILYPSLVQGAKAPPQLIRRLHTANRRAECDTLLLIRGGGSAEDLWAYNDPDLVRAIAASRIPIISGVGHETDVTLADLAADLRAPTPTAAAEQSCSDLSGEAQRLHRLGEQLHRAITRQMERMRMRLDHLDHRLDQQQPARYFERIRQRLDELDTRMRRAVAFRCRQEQNRLHHLMQTLHSLSPLNILERGYAVTYDSAGKVVSRSDAVQPGEKITVRLGVGRLYCTVNRRGKT</sequence>
<reference evidence="9 10" key="1">
    <citation type="submission" date="2018-06" db="EMBL/GenBank/DDBJ databases">
        <authorList>
            <consortium name="Pathogen Informatics"/>
            <person name="Doyle S."/>
        </authorList>
    </citation>
    <scope>NUCLEOTIDE SEQUENCE [LARGE SCALE GENOMIC DNA]</scope>
    <source>
        <strain evidence="9 10">NCTC13294</strain>
    </source>
</reference>
<dbReference type="GO" id="GO:0005737">
    <property type="term" value="C:cytoplasm"/>
    <property type="evidence" value="ECO:0007669"/>
    <property type="project" value="UniProtKB-SubCell"/>
</dbReference>
<dbReference type="PANTHER" id="PTHR30008">
    <property type="entry name" value="EXODEOXYRIBONUCLEASE 7 LARGE SUBUNIT"/>
    <property type="match status" value="1"/>
</dbReference>
<dbReference type="GO" id="GO:0009318">
    <property type="term" value="C:exodeoxyribonuclease VII complex"/>
    <property type="evidence" value="ECO:0007669"/>
    <property type="project" value="UniProtKB-UniRule"/>
</dbReference>
<dbReference type="GO" id="GO:0008855">
    <property type="term" value="F:exodeoxyribonuclease VII activity"/>
    <property type="evidence" value="ECO:0007669"/>
    <property type="project" value="UniProtKB-UniRule"/>
</dbReference>
<evidence type="ECO:0000256" key="1">
    <source>
        <dbReference type="ARBA" id="ARBA00022490"/>
    </source>
</evidence>
<comment type="subcellular location">
    <subcellularLocation>
        <location evidence="5 6">Cytoplasm</location>
    </subcellularLocation>
</comment>
<evidence type="ECO:0000256" key="5">
    <source>
        <dbReference type="HAMAP-Rule" id="MF_00378"/>
    </source>
</evidence>
<evidence type="ECO:0000259" key="7">
    <source>
        <dbReference type="Pfam" id="PF02601"/>
    </source>
</evidence>
<evidence type="ECO:0000313" key="10">
    <source>
        <dbReference type="Proteomes" id="UP000254572"/>
    </source>
</evidence>
<dbReference type="NCBIfam" id="TIGR00237">
    <property type="entry name" value="xseA"/>
    <property type="match status" value="1"/>
</dbReference>
<evidence type="ECO:0000256" key="6">
    <source>
        <dbReference type="RuleBase" id="RU004355"/>
    </source>
</evidence>
<comment type="similarity">
    <text evidence="5 6">Belongs to the XseA family.</text>
</comment>
<dbReference type="InterPro" id="IPR025824">
    <property type="entry name" value="OB-fold_nuc-bd_dom"/>
</dbReference>
<keyword evidence="3 5" id="KW-0378">Hydrolase</keyword>